<gene>
    <name evidence="1" type="ORF">BMF81_02655</name>
</gene>
<dbReference type="AlphaFoldDB" id="A0A2S0Q8M5"/>
<proteinExistence type="predicted"/>
<dbReference type="KEGG" id="nsp:BMF81_02655"/>
<evidence type="ECO:0000313" key="1">
    <source>
        <dbReference type="EMBL" id="AVZ30734.1"/>
    </source>
</evidence>
<name>A0A2S0Q8M5_NODSP</name>
<sequence>MLPPSYQAITQRPVLKLPNHARVAVWVVMNVEHFTFYCWSTTAVKIFKTMLTSY</sequence>
<dbReference type="EMBL" id="CP020114">
    <property type="protein sequence ID" value="AVZ30734.1"/>
    <property type="molecule type" value="Genomic_DNA"/>
</dbReference>
<accession>A0A2S0Q8M5</accession>
<dbReference type="RefSeq" id="WP_235602695.1">
    <property type="nucleotide sequence ID" value="NZ_CAWNZE010000001.1"/>
</dbReference>
<dbReference type="Proteomes" id="UP000244056">
    <property type="component" value="Chromosome"/>
</dbReference>
<reference evidence="1 2" key="1">
    <citation type="submission" date="2017-03" db="EMBL/GenBank/DDBJ databases">
        <title>Comparative genomics of the toxic Baltic Sea cyanobacteria Nodularia spumigena UHCC 0039 and its response on varying salinity.</title>
        <authorList>
            <person name="Teikari J.E."/>
        </authorList>
    </citation>
    <scope>NUCLEOTIDE SEQUENCE [LARGE SCALE GENOMIC DNA]</scope>
    <source>
        <strain evidence="1 2">UHCC 0039</strain>
    </source>
</reference>
<evidence type="ECO:0000313" key="2">
    <source>
        <dbReference type="Proteomes" id="UP000244056"/>
    </source>
</evidence>
<protein>
    <submittedName>
        <fullName evidence="1">Uncharacterized protein</fullName>
    </submittedName>
</protein>
<organism evidence="1 2">
    <name type="scientific">Nodularia spumigena UHCC 0039</name>
    <dbReference type="NCBI Taxonomy" id="1914872"/>
    <lineage>
        <taxon>Bacteria</taxon>
        <taxon>Bacillati</taxon>
        <taxon>Cyanobacteriota</taxon>
        <taxon>Cyanophyceae</taxon>
        <taxon>Nostocales</taxon>
        <taxon>Nodulariaceae</taxon>
        <taxon>Nodularia</taxon>
    </lineage>
</organism>